<protein>
    <submittedName>
        <fullName evidence="1">Uncharacterized protein</fullName>
    </submittedName>
</protein>
<organism evidence="1 2">
    <name type="scientific">Daphnia magna</name>
    <dbReference type="NCBI Taxonomy" id="35525"/>
    <lineage>
        <taxon>Eukaryota</taxon>
        <taxon>Metazoa</taxon>
        <taxon>Ecdysozoa</taxon>
        <taxon>Arthropoda</taxon>
        <taxon>Crustacea</taxon>
        <taxon>Branchiopoda</taxon>
        <taxon>Diplostraca</taxon>
        <taxon>Cladocera</taxon>
        <taxon>Anomopoda</taxon>
        <taxon>Daphniidae</taxon>
        <taxon>Daphnia</taxon>
    </lineage>
</organism>
<keyword evidence="2" id="KW-1185">Reference proteome</keyword>
<dbReference type="Proteomes" id="UP000076858">
    <property type="component" value="Unassembled WGS sequence"/>
</dbReference>
<proteinExistence type="predicted"/>
<gene>
    <name evidence="1" type="ORF">APZ42_029517</name>
</gene>
<dbReference type="SUPFAM" id="SSF53098">
    <property type="entry name" value="Ribonuclease H-like"/>
    <property type="match status" value="1"/>
</dbReference>
<dbReference type="InterPro" id="IPR012337">
    <property type="entry name" value="RNaseH-like_sf"/>
</dbReference>
<dbReference type="InterPro" id="IPR002156">
    <property type="entry name" value="RNaseH_domain"/>
</dbReference>
<dbReference type="EMBL" id="LRGB01002580">
    <property type="protein sequence ID" value="KZS06986.1"/>
    <property type="molecule type" value="Genomic_DNA"/>
</dbReference>
<dbReference type="Pfam" id="PF00075">
    <property type="entry name" value="RNase_H"/>
    <property type="match status" value="1"/>
</dbReference>
<reference evidence="1 2" key="1">
    <citation type="submission" date="2016-03" db="EMBL/GenBank/DDBJ databases">
        <title>EvidentialGene: Evidence-directed Construction of Genes on Genomes.</title>
        <authorList>
            <person name="Gilbert D.G."/>
            <person name="Choi J.-H."/>
            <person name="Mockaitis K."/>
            <person name="Colbourne J."/>
            <person name="Pfrender M."/>
        </authorList>
    </citation>
    <scope>NUCLEOTIDE SEQUENCE [LARGE SCALE GENOMIC DNA]</scope>
    <source>
        <strain evidence="1 2">Xinb3</strain>
        <tissue evidence="1">Complete organism</tissue>
    </source>
</reference>
<evidence type="ECO:0000313" key="1">
    <source>
        <dbReference type="EMBL" id="KZS06986.1"/>
    </source>
</evidence>
<evidence type="ECO:0000313" key="2">
    <source>
        <dbReference type="Proteomes" id="UP000076858"/>
    </source>
</evidence>
<dbReference type="OrthoDB" id="407198at2759"/>
<dbReference type="Gene3D" id="3.30.420.10">
    <property type="entry name" value="Ribonuclease H-like superfamily/Ribonuclease H"/>
    <property type="match status" value="1"/>
</dbReference>
<sequence>MGSMRNAYQSVQLPTVLAATISGMNTIVLPTNLKYLYKPRKTLPSFSGSENGALVQDWFQECENVAALLGWHDANMLQKFLTRLRGDALMYHQKNLTYVEDYCTWRSLMIEEFIQNDRNYFLGQLEQLTQKPNQSVMTFAAEIDSLLVKALGLAVITDKSLKMFCFRVKLAYLIDGLREDVRKGIDSFLFEYMVGFPSWSRVIEHVQDVEWLTDLRKKQSIRNSSRSCDYVKVYLAISGYRGFNETGYGVFFGENDCKNVSQFEYHTGNVSSIKAAITAIKQAKKHGIERLMIYTNLEYLLKFIGEWAIPWLENAWRKPSGKPVKNVNHWRELLAALEGIDVKWADLANNENGYHEAHALAINGSRKYVPRATYYAD</sequence>
<dbReference type="GO" id="GO:0004523">
    <property type="term" value="F:RNA-DNA hybrid ribonuclease activity"/>
    <property type="evidence" value="ECO:0007669"/>
    <property type="project" value="InterPro"/>
</dbReference>
<dbReference type="STRING" id="35525.A0A0P5E1P8"/>
<name>A0A0P5E1P8_9CRUS</name>
<dbReference type="InterPro" id="IPR036397">
    <property type="entry name" value="RNaseH_sf"/>
</dbReference>
<dbReference type="AlphaFoldDB" id="A0A0P5E1P8"/>
<accession>A0A0P5E1P8</accession>
<dbReference type="PROSITE" id="PS50879">
    <property type="entry name" value="RNASE_H_1"/>
    <property type="match status" value="1"/>
</dbReference>
<dbReference type="GO" id="GO:0003676">
    <property type="term" value="F:nucleic acid binding"/>
    <property type="evidence" value="ECO:0007669"/>
    <property type="project" value="InterPro"/>
</dbReference>
<comment type="caution">
    <text evidence="1">The sequence shown here is derived from an EMBL/GenBank/DDBJ whole genome shotgun (WGS) entry which is preliminary data.</text>
</comment>